<accession>A0A286R6G0</accession>
<dbReference type="PANTHER" id="PTHR31301">
    <property type="entry name" value="LOB DOMAIN-CONTAINING PROTEIN 4-RELATED"/>
    <property type="match status" value="1"/>
</dbReference>
<dbReference type="PROSITE" id="PS50891">
    <property type="entry name" value="LOB"/>
    <property type="match status" value="1"/>
</dbReference>
<evidence type="ECO:0000313" key="4">
    <source>
        <dbReference type="EMBL" id="ASV63915.1"/>
    </source>
</evidence>
<keyword evidence="2" id="KW-0175">Coiled coil</keyword>
<feature type="coiled-coil region" evidence="2">
    <location>
        <begin position="92"/>
        <end position="119"/>
    </location>
</feature>
<sequence length="174" mass="18811">MDDNGSGSLSTTAPCAACKLLERRCAQNCPFSLYFSPQETHKFKLFHEVFDASNFFKILMINPSQKAEAANSLAYEASLRDRDPVHASMGVISALQGHIQSARAELNAVRAQMSKYRDQAGIVPPPNDGLLLPNIAASTVAHVAVKTASSPSKLAILFLLLLFHALMAKPSVQN</sequence>
<dbReference type="PANTHER" id="PTHR31301:SF87">
    <property type="entry name" value="LOB DOMAIN-CONTAINING PROTEIN 15"/>
    <property type="match status" value="1"/>
</dbReference>
<dbReference type="AlphaFoldDB" id="A0A286R6G0"/>
<organism evidence="4">
    <name type="scientific">Eucalyptus grandis</name>
    <name type="common">Flooded gum</name>
    <dbReference type="NCBI Taxonomy" id="71139"/>
    <lineage>
        <taxon>Eukaryota</taxon>
        <taxon>Viridiplantae</taxon>
        <taxon>Streptophyta</taxon>
        <taxon>Embryophyta</taxon>
        <taxon>Tracheophyta</taxon>
        <taxon>Spermatophyta</taxon>
        <taxon>Magnoliopsida</taxon>
        <taxon>eudicotyledons</taxon>
        <taxon>Gunneridae</taxon>
        <taxon>Pentapetalae</taxon>
        <taxon>rosids</taxon>
        <taxon>malvids</taxon>
        <taxon>Myrtales</taxon>
        <taxon>Myrtaceae</taxon>
        <taxon>Myrtoideae</taxon>
        <taxon>Eucalypteae</taxon>
        <taxon>Eucalyptus</taxon>
    </lineage>
</organism>
<evidence type="ECO:0000259" key="3">
    <source>
        <dbReference type="PROSITE" id="PS50891"/>
    </source>
</evidence>
<dbReference type="Pfam" id="PF03195">
    <property type="entry name" value="LOB"/>
    <property type="match status" value="1"/>
</dbReference>
<feature type="domain" description="LOB" evidence="3">
    <location>
        <begin position="13"/>
        <end position="113"/>
    </location>
</feature>
<protein>
    <submittedName>
        <fullName evidence="4">LOB domain-containing protein 15-like</fullName>
    </submittedName>
</protein>
<dbReference type="EMBL" id="KX840005">
    <property type="protein sequence ID" value="ASV63915.1"/>
    <property type="molecule type" value="mRNA"/>
</dbReference>
<proteinExistence type="evidence at transcript level"/>
<name>A0A286R6G0_EUCGR</name>
<evidence type="ECO:0000256" key="1">
    <source>
        <dbReference type="ARBA" id="ARBA00005474"/>
    </source>
</evidence>
<reference evidence="4" key="1">
    <citation type="submission" date="2016-09" db="EMBL/GenBank/DDBJ databases">
        <title>Structural, evolutionary, and functional analysis of the LBD gene family in Eucalyptus grandis.</title>
        <authorList>
            <person name="Lu Q."/>
        </authorList>
    </citation>
    <scope>NUCLEOTIDE SEQUENCE</scope>
</reference>
<evidence type="ECO:0000256" key="2">
    <source>
        <dbReference type="SAM" id="Coils"/>
    </source>
</evidence>
<comment type="similarity">
    <text evidence="1">Belongs to the LOB domain-containing protein family.</text>
</comment>
<dbReference type="InterPro" id="IPR004883">
    <property type="entry name" value="LOB"/>
</dbReference>